<accession>A0A2T6ZHZ7</accession>
<dbReference type="OrthoDB" id="5485987at2759"/>
<feature type="compositionally biased region" description="Basic and acidic residues" evidence="1">
    <location>
        <begin position="383"/>
        <end position="405"/>
    </location>
</feature>
<sequence length="405" mass="45281">MAFMKRVEIRVRKPAPIEAPKEGRIESNGGPHPPVHPQKKRPTGSVARKTAKRREPIIISSPEAPPPKKSIREKAKSSVGASKPKKRKAEVLESSEEERRPAKSLAVPLKFHKKKSTPSSLEDDKIHSPEVGLKKSRPSLTSRAVPASPHSIQHDGVKKIVRPRPILDPLPSAKGKANPSIRSDKKAKEKPSSSSANSTKPKKVKRANADPEDTRSLKTSTVRKGFEKNVLEDEDSDVPISIRRRREHSPLSIHINGEVFLPPKLGEGTAQRPTKEAMRKEALDKFALRLKLAKSDFLALCRSRDEYPTRKDLDMRAFPKDFQFEPFNQTPRIPPSPEVDRKSVTQAEAAYAYLTGNWSPGGADIENIPKSSSKKKKKNHTAKTHETIRKEEPKARKKPRESDSR</sequence>
<feature type="region of interest" description="Disordered" evidence="1">
    <location>
        <begin position="325"/>
        <end position="344"/>
    </location>
</feature>
<dbReference type="EMBL" id="NESQ01000250">
    <property type="protein sequence ID" value="PUU75111.1"/>
    <property type="molecule type" value="Genomic_DNA"/>
</dbReference>
<feature type="region of interest" description="Disordered" evidence="1">
    <location>
        <begin position="356"/>
        <end position="405"/>
    </location>
</feature>
<reference evidence="2 3" key="1">
    <citation type="submission" date="2017-04" db="EMBL/GenBank/DDBJ databases">
        <title>Draft genome sequence of Tuber borchii Vittad., a whitish edible truffle.</title>
        <authorList>
            <consortium name="DOE Joint Genome Institute"/>
            <person name="Murat C."/>
            <person name="Kuo A."/>
            <person name="Barry K.W."/>
            <person name="Clum A."/>
            <person name="Dockter R.B."/>
            <person name="Fauchery L."/>
            <person name="Iotti M."/>
            <person name="Kohler A."/>
            <person name="Labutti K."/>
            <person name="Lindquist E.A."/>
            <person name="Lipzen A."/>
            <person name="Ohm R.A."/>
            <person name="Wang M."/>
            <person name="Grigoriev I.V."/>
            <person name="Zambonelli A."/>
            <person name="Martin F.M."/>
        </authorList>
    </citation>
    <scope>NUCLEOTIDE SEQUENCE [LARGE SCALE GENOMIC DNA]</scope>
    <source>
        <strain evidence="2 3">Tbo3840</strain>
    </source>
</reference>
<proteinExistence type="predicted"/>
<evidence type="ECO:0000313" key="3">
    <source>
        <dbReference type="Proteomes" id="UP000244722"/>
    </source>
</evidence>
<evidence type="ECO:0000313" key="2">
    <source>
        <dbReference type="EMBL" id="PUU75111.1"/>
    </source>
</evidence>
<name>A0A2T6ZHZ7_TUBBO</name>
<dbReference type="AlphaFoldDB" id="A0A2T6ZHZ7"/>
<feature type="region of interest" description="Disordered" evidence="1">
    <location>
        <begin position="1"/>
        <end position="223"/>
    </location>
</feature>
<comment type="caution">
    <text evidence="2">The sequence shown here is derived from an EMBL/GenBank/DDBJ whole genome shotgun (WGS) entry which is preliminary data.</text>
</comment>
<keyword evidence="3" id="KW-1185">Reference proteome</keyword>
<organism evidence="2 3">
    <name type="scientific">Tuber borchii</name>
    <name type="common">White truffle</name>
    <dbReference type="NCBI Taxonomy" id="42251"/>
    <lineage>
        <taxon>Eukaryota</taxon>
        <taxon>Fungi</taxon>
        <taxon>Dikarya</taxon>
        <taxon>Ascomycota</taxon>
        <taxon>Pezizomycotina</taxon>
        <taxon>Pezizomycetes</taxon>
        <taxon>Pezizales</taxon>
        <taxon>Tuberaceae</taxon>
        <taxon>Tuber</taxon>
    </lineage>
</organism>
<feature type="compositionally biased region" description="Basic and acidic residues" evidence="1">
    <location>
        <begin position="1"/>
        <end position="11"/>
    </location>
</feature>
<evidence type="ECO:0000256" key="1">
    <source>
        <dbReference type="SAM" id="MobiDB-lite"/>
    </source>
</evidence>
<gene>
    <name evidence="2" type="ORF">B9Z19DRAFT_1131902</name>
</gene>
<protein>
    <submittedName>
        <fullName evidence="2">Uncharacterized protein</fullName>
    </submittedName>
</protein>
<feature type="compositionally biased region" description="Basic and acidic residues" evidence="1">
    <location>
        <begin position="207"/>
        <end position="216"/>
    </location>
</feature>
<feature type="compositionally biased region" description="Basic and acidic residues" evidence="1">
    <location>
        <begin position="182"/>
        <end position="191"/>
    </location>
</feature>
<feature type="compositionally biased region" description="Basic residues" evidence="1">
    <location>
        <begin position="372"/>
        <end position="382"/>
    </location>
</feature>
<dbReference type="Proteomes" id="UP000244722">
    <property type="component" value="Unassembled WGS sequence"/>
</dbReference>